<evidence type="ECO:0000313" key="3">
    <source>
        <dbReference type="Proteomes" id="UP000288102"/>
    </source>
</evidence>
<organism evidence="2 3">
    <name type="scientific">Flavobacterium cupreum</name>
    <dbReference type="NCBI Taxonomy" id="2133766"/>
    <lineage>
        <taxon>Bacteria</taxon>
        <taxon>Pseudomonadati</taxon>
        <taxon>Bacteroidota</taxon>
        <taxon>Flavobacteriia</taxon>
        <taxon>Flavobacteriales</taxon>
        <taxon>Flavobacteriaceae</taxon>
        <taxon>Flavobacterium</taxon>
    </lineage>
</organism>
<proteinExistence type="predicted"/>
<evidence type="ECO:0000256" key="1">
    <source>
        <dbReference type="SAM" id="Phobius"/>
    </source>
</evidence>
<keyword evidence="1" id="KW-1133">Transmembrane helix</keyword>
<dbReference type="Proteomes" id="UP000288102">
    <property type="component" value="Unassembled WGS sequence"/>
</dbReference>
<gene>
    <name evidence="2" type="ORF">D0817_06330</name>
</gene>
<feature type="transmembrane region" description="Helical" evidence="1">
    <location>
        <begin position="75"/>
        <end position="95"/>
    </location>
</feature>
<keyword evidence="1" id="KW-0812">Transmembrane</keyword>
<comment type="caution">
    <text evidence="2">The sequence shown here is derived from an EMBL/GenBank/DDBJ whole genome shotgun (WGS) entry which is preliminary data.</text>
</comment>
<evidence type="ECO:0000313" key="2">
    <source>
        <dbReference type="EMBL" id="RUT71491.1"/>
    </source>
</evidence>
<reference evidence="3" key="1">
    <citation type="journal article" date="2019" name="Syst. Appl. Microbiol.">
        <title>Flavobacterium circumlabens sp. nov. and Flavobacterium cupreum sp. nov., two psychrotrophic species isolated from Antarctic environmental samples.</title>
        <authorList>
            <person name="Kralova S."/>
            <person name="Busse H.-J."/>
            <person name="Svec P."/>
            <person name="Maslanova I."/>
            <person name="Stankova E."/>
            <person name="Bartak M."/>
            <person name="Sedlacek I."/>
        </authorList>
    </citation>
    <scope>NUCLEOTIDE SEQUENCE [LARGE SCALE GENOMIC DNA]</scope>
    <source>
        <strain evidence="3">CCM 8825</strain>
    </source>
</reference>
<dbReference type="EMBL" id="QWDM01000003">
    <property type="protein sequence ID" value="RUT71491.1"/>
    <property type="molecule type" value="Genomic_DNA"/>
</dbReference>
<feature type="transmembrane region" description="Helical" evidence="1">
    <location>
        <begin position="115"/>
        <end position="136"/>
    </location>
</feature>
<sequence length="144" mass="16989">MKTKTTFLIGIFLLVLLFPYSILYLNSDFLSSVLPGWHTTIYPLATLLKFIILLIVSFYYWKLSKIRTEVNFKNVIIYFLLTAPAVLITKMDLYTLFHYSPNNTENLMTTIRTVIFIRIFTNILFFTGQILFAVYYKKQSRKLT</sequence>
<protein>
    <submittedName>
        <fullName evidence="2">Uncharacterized protein</fullName>
    </submittedName>
</protein>
<feature type="transmembrane region" description="Helical" evidence="1">
    <location>
        <begin position="41"/>
        <end position="63"/>
    </location>
</feature>
<feature type="transmembrane region" description="Helical" evidence="1">
    <location>
        <begin position="7"/>
        <end position="25"/>
    </location>
</feature>
<name>A0A434AAU3_9FLAO</name>
<accession>A0A434AAU3</accession>
<keyword evidence="3" id="KW-1185">Reference proteome</keyword>
<dbReference type="AlphaFoldDB" id="A0A434AAU3"/>
<keyword evidence="1" id="KW-0472">Membrane</keyword>